<proteinExistence type="predicted"/>
<evidence type="ECO:0000259" key="1">
    <source>
        <dbReference type="Pfam" id="PF03184"/>
    </source>
</evidence>
<name>A0ABQ9IIZ0_9NEOP</name>
<evidence type="ECO:0000313" key="3">
    <source>
        <dbReference type="Proteomes" id="UP001159363"/>
    </source>
</evidence>
<protein>
    <recommendedName>
        <fullName evidence="1">DDE-1 domain-containing protein</fullName>
    </recommendedName>
</protein>
<sequence length="326" mass="37577">MNSELFIEIKKHFVHHTNSSKDSPTLLLFDNHESHFDTRDNGVPIVIFPPHCSHRLKPLDVAVYKAFKSFYNAVVDTWMMQYPGNTLTVWHRENSTRKRNDAMKHYARFPKIRSLPFRSAYFMDEDFLCSYVSDRAPPEPEQDEQSLSTISLPFTEMVPTTSLPSTEIVPTTTTLPSREIAEVLVNEATENHVVSESEKEKLACHSSEKRSLISTTAPEKNKLMANKELGLLTKKRKVTRKSRKSLFKVGTTEFTDEDSPMGVTYADSDNDDEFFHDLRKEVSPEHFEDIECNPVIGDFVLVQYDIPGKKCNFYIGEVMKYKNDYE</sequence>
<feature type="non-terminal residue" evidence="2">
    <location>
        <position position="326"/>
    </location>
</feature>
<dbReference type="EMBL" id="JARBHB010000001">
    <property type="protein sequence ID" value="KAJ8896668.1"/>
    <property type="molecule type" value="Genomic_DNA"/>
</dbReference>
<dbReference type="InterPro" id="IPR004875">
    <property type="entry name" value="DDE_SF_endonuclease_dom"/>
</dbReference>
<dbReference type="Pfam" id="PF03184">
    <property type="entry name" value="DDE_1"/>
    <property type="match status" value="1"/>
</dbReference>
<organism evidence="2 3">
    <name type="scientific">Dryococelus australis</name>
    <dbReference type="NCBI Taxonomy" id="614101"/>
    <lineage>
        <taxon>Eukaryota</taxon>
        <taxon>Metazoa</taxon>
        <taxon>Ecdysozoa</taxon>
        <taxon>Arthropoda</taxon>
        <taxon>Hexapoda</taxon>
        <taxon>Insecta</taxon>
        <taxon>Pterygota</taxon>
        <taxon>Neoptera</taxon>
        <taxon>Polyneoptera</taxon>
        <taxon>Phasmatodea</taxon>
        <taxon>Verophasmatodea</taxon>
        <taxon>Anareolatae</taxon>
        <taxon>Phasmatidae</taxon>
        <taxon>Eurycanthinae</taxon>
        <taxon>Dryococelus</taxon>
    </lineage>
</organism>
<gene>
    <name evidence="2" type="ORF">PR048_002012</name>
</gene>
<dbReference type="Proteomes" id="UP001159363">
    <property type="component" value="Chromosome 1"/>
</dbReference>
<keyword evidence="3" id="KW-1185">Reference proteome</keyword>
<comment type="caution">
    <text evidence="2">The sequence shown here is derived from an EMBL/GenBank/DDBJ whole genome shotgun (WGS) entry which is preliminary data.</text>
</comment>
<evidence type="ECO:0000313" key="2">
    <source>
        <dbReference type="EMBL" id="KAJ8896668.1"/>
    </source>
</evidence>
<reference evidence="2 3" key="1">
    <citation type="submission" date="2023-02" db="EMBL/GenBank/DDBJ databases">
        <title>LHISI_Scaffold_Assembly.</title>
        <authorList>
            <person name="Stuart O.P."/>
            <person name="Cleave R."/>
            <person name="Magrath M.J.L."/>
            <person name="Mikheyev A.S."/>
        </authorList>
    </citation>
    <scope>NUCLEOTIDE SEQUENCE [LARGE SCALE GENOMIC DNA]</scope>
    <source>
        <strain evidence="2">Daus_M_001</strain>
        <tissue evidence="2">Leg muscle</tissue>
    </source>
</reference>
<feature type="domain" description="DDE-1" evidence="1">
    <location>
        <begin position="10"/>
        <end position="83"/>
    </location>
</feature>
<accession>A0ABQ9IIZ0</accession>